<evidence type="ECO:0000313" key="1">
    <source>
        <dbReference type="EMBL" id="KAG6715061.1"/>
    </source>
</evidence>
<name>A0A922F6Z9_CARIL</name>
<dbReference type="EMBL" id="CM031829">
    <property type="protein sequence ID" value="KAG6715061.1"/>
    <property type="molecule type" value="Genomic_DNA"/>
</dbReference>
<accession>A0A922F6Z9</accession>
<dbReference type="AlphaFoldDB" id="A0A922F6Z9"/>
<gene>
    <name evidence="1" type="ORF">I3842_05G231100</name>
</gene>
<dbReference type="Proteomes" id="UP000811246">
    <property type="component" value="Chromosome 5"/>
</dbReference>
<protein>
    <submittedName>
        <fullName evidence="1">Uncharacterized protein</fullName>
    </submittedName>
</protein>
<comment type="caution">
    <text evidence="1">The sequence shown here is derived from an EMBL/GenBank/DDBJ whole genome shotgun (WGS) entry which is preliminary data.</text>
</comment>
<organism evidence="1 2">
    <name type="scientific">Carya illinoinensis</name>
    <name type="common">Pecan</name>
    <dbReference type="NCBI Taxonomy" id="32201"/>
    <lineage>
        <taxon>Eukaryota</taxon>
        <taxon>Viridiplantae</taxon>
        <taxon>Streptophyta</taxon>
        <taxon>Embryophyta</taxon>
        <taxon>Tracheophyta</taxon>
        <taxon>Spermatophyta</taxon>
        <taxon>Magnoliopsida</taxon>
        <taxon>eudicotyledons</taxon>
        <taxon>Gunneridae</taxon>
        <taxon>Pentapetalae</taxon>
        <taxon>rosids</taxon>
        <taxon>fabids</taxon>
        <taxon>Fagales</taxon>
        <taxon>Juglandaceae</taxon>
        <taxon>Carya</taxon>
    </lineage>
</organism>
<evidence type="ECO:0000313" key="2">
    <source>
        <dbReference type="Proteomes" id="UP000811246"/>
    </source>
</evidence>
<proteinExistence type="predicted"/>
<reference evidence="1" key="1">
    <citation type="submission" date="2021-01" db="EMBL/GenBank/DDBJ databases">
        <authorList>
            <person name="Lovell J.T."/>
            <person name="Bentley N."/>
            <person name="Bhattarai G."/>
            <person name="Jenkins J.W."/>
            <person name="Sreedasyam A."/>
            <person name="Alarcon Y."/>
            <person name="Bock C."/>
            <person name="Boston L."/>
            <person name="Carlson J."/>
            <person name="Cervantes K."/>
            <person name="Clermont K."/>
            <person name="Krom N."/>
            <person name="Kubenka K."/>
            <person name="Mamidi S."/>
            <person name="Mattison C."/>
            <person name="Monteros M."/>
            <person name="Pisani C."/>
            <person name="Plott C."/>
            <person name="Rajasekar S."/>
            <person name="Rhein H.S."/>
            <person name="Rohla C."/>
            <person name="Song M."/>
            <person name="Hilaire R.S."/>
            <person name="Shu S."/>
            <person name="Wells L."/>
            <person name="Wang X."/>
            <person name="Webber J."/>
            <person name="Heerema R.J."/>
            <person name="Klein P."/>
            <person name="Conner P."/>
            <person name="Grauke L."/>
            <person name="Grimwood J."/>
            <person name="Schmutz J."/>
            <person name="Randall J.J."/>
        </authorList>
    </citation>
    <scope>NUCLEOTIDE SEQUENCE</scope>
    <source>
        <tissue evidence="1">Leaf</tissue>
    </source>
</reference>
<sequence length="29" mass="3455">MVLLRYARKCFLIPLNSVEYVQYFGNIFG</sequence>